<protein>
    <submittedName>
        <fullName evidence="1">Uncharacterized protein</fullName>
    </submittedName>
</protein>
<dbReference type="KEGG" id="bph:Bphy_7584"/>
<keyword evidence="2" id="KW-1185">Reference proteome</keyword>
<dbReference type="Proteomes" id="UP000001192">
    <property type="component" value="Plasmid pBPHY02"/>
</dbReference>
<dbReference type="AlphaFoldDB" id="B2JY08"/>
<dbReference type="EMBL" id="CP001046">
    <property type="protein sequence ID" value="ACC76516.1"/>
    <property type="molecule type" value="Genomic_DNA"/>
</dbReference>
<sequence length="186" mass="20479">MKLAQASLMLRIFRPIRGWIMESSVFVQRANQQAADNALVLHALEVAVHTLEAHHGLTVHCEDDVFQLDFEPQLHIVTPAIHLIKTGAIAVPPPPGVAEAIDLDMEQQTTDEGRVLRALHVASYMLSVHCGMLGVSMGDTWTLDFKPQTDLLSQAMALMGVDTSRPLHAAIPRRDSEDYDDDAPTL</sequence>
<evidence type="ECO:0000313" key="1">
    <source>
        <dbReference type="EMBL" id="ACC76516.1"/>
    </source>
</evidence>
<organism evidence="1 2">
    <name type="scientific">Paraburkholderia phymatum (strain DSM 17167 / CIP 108236 / LMG 21445 / STM815)</name>
    <name type="common">Burkholderia phymatum</name>
    <dbReference type="NCBI Taxonomy" id="391038"/>
    <lineage>
        <taxon>Bacteria</taxon>
        <taxon>Pseudomonadati</taxon>
        <taxon>Pseudomonadota</taxon>
        <taxon>Betaproteobacteria</taxon>
        <taxon>Burkholderiales</taxon>
        <taxon>Burkholderiaceae</taxon>
        <taxon>Paraburkholderia</taxon>
    </lineage>
</organism>
<reference evidence="2" key="1">
    <citation type="journal article" date="2014" name="Stand. Genomic Sci.">
        <title>Complete genome sequence of Burkholderia phymatum STM815(T), a broad host range and efficient nitrogen-fixing symbiont of Mimosa species.</title>
        <authorList>
            <person name="Moulin L."/>
            <person name="Klonowska A."/>
            <person name="Caroline B."/>
            <person name="Booth K."/>
            <person name="Vriezen J.A."/>
            <person name="Melkonian R."/>
            <person name="James E.K."/>
            <person name="Young J.P."/>
            <person name="Bena G."/>
            <person name="Hauser L."/>
            <person name="Land M."/>
            <person name="Kyrpides N."/>
            <person name="Bruce D."/>
            <person name="Chain P."/>
            <person name="Copeland A."/>
            <person name="Pitluck S."/>
            <person name="Woyke T."/>
            <person name="Lizotte-Waniewski M."/>
            <person name="Bristow J."/>
            <person name="Riley M."/>
        </authorList>
    </citation>
    <scope>NUCLEOTIDE SEQUENCE [LARGE SCALE GENOMIC DNA]</scope>
    <source>
        <strain evidence="2">DSM 17167 / CIP 108236 / LMG 21445 / STM815</strain>
        <plasmid evidence="2">Plasmid pBPHY02</plasmid>
    </source>
</reference>
<name>B2JY08_PARP8</name>
<geneLocation type="plasmid" evidence="1 2">
    <name>pBPHY02</name>
</geneLocation>
<accession>B2JY08</accession>
<evidence type="ECO:0000313" key="2">
    <source>
        <dbReference type="Proteomes" id="UP000001192"/>
    </source>
</evidence>
<dbReference type="HOGENOM" id="CLU_1451891_0_0_4"/>
<keyword evidence="1" id="KW-0614">Plasmid</keyword>
<gene>
    <name evidence="1" type="ordered locus">Bphy_7584</name>
</gene>
<proteinExistence type="predicted"/>
<dbReference type="RefSeq" id="WP_012406667.1">
    <property type="nucleotide sequence ID" value="NC_010627.1"/>
</dbReference>